<keyword evidence="7" id="KW-1185">Reference proteome</keyword>
<keyword evidence="3" id="KW-0547">Nucleotide-binding</keyword>
<dbReference type="GO" id="GO:0016020">
    <property type="term" value="C:membrane"/>
    <property type="evidence" value="ECO:0007669"/>
    <property type="project" value="InterPro"/>
</dbReference>
<dbReference type="PANTHER" id="PTHR46743:SF2">
    <property type="entry name" value="TEICHOIC ACIDS EXPORT ATP-BINDING PROTEIN TAGH"/>
    <property type="match status" value="1"/>
</dbReference>
<evidence type="ECO:0000259" key="5">
    <source>
        <dbReference type="PROSITE" id="PS50893"/>
    </source>
</evidence>
<feature type="domain" description="ABC transporter" evidence="5">
    <location>
        <begin position="44"/>
        <end position="265"/>
    </location>
</feature>
<comment type="similarity">
    <text evidence="1">Belongs to the ABC transporter superfamily.</text>
</comment>
<sequence>MNDLAVQIEHISKKYDLGVINTGTFFRDMQTLIARKQGKPDPHAKIGDEYHDGQDSFWALKDVSLDIRQGDRVGIIGRNGAGKSTLLKLISRISAPTEGCIRINGRVASLLEVGTGFHKELTGRENIYLNGSILGMKKKIIDKKIDEIIDFSGIERHIDTPVKRYSSGMYVRLGFAVAAHLDSEILIADEVLAVGDIKFQQKAIGKMNSISSEQGRTVLFVSHNMQSVQALCNKGVILEKGRLTASGDIEDCVRKYHSVEDESNRSSWSGVEGDHNLSLLKAELIQNTNILELVITYEIHNPGLDYVFSILFYNKNNHRICFSSISDVSTDEQYEKLKSKGLHSIKLLIDSTLFATGEYHIEFDFAIHGYKRIVSPELKLFFEVFNTSNHRHSSENRLDAIEPSWKWKIIQ</sequence>
<reference evidence="6" key="1">
    <citation type="submission" date="2021-08" db="EMBL/GenBank/DDBJ databases">
        <title>Comparative analyses of Brucepasteria parasyntrophica and Teretinema zuelzerae.</title>
        <authorList>
            <person name="Song Y."/>
            <person name="Brune A."/>
        </authorList>
    </citation>
    <scope>NUCLEOTIDE SEQUENCE</scope>
    <source>
        <strain evidence="6">DSM 1903</strain>
    </source>
</reference>
<dbReference type="InterPro" id="IPR015860">
    <property type="entry name" value="ABC_transpr_TagH-like"/>
</dbReference>
<evidence type="ECO:0000256" key="1">
    <source>
        <dbReference type="ARBA" id="ARBA00005417"/>
    </source>
</evidence>
<name>A0AAE3EHT0_9SPIR</name>
<protein>
    <submittedName>
        <fullName evidence="6">ABC transporter ATP-binding protein</fullName>
    </submittedName>
</protein>
<dbReference type="GO" id="GO:0005524">
    <property type="term" value="F:ATP binding"/>
    <property type="evidence" value="ECO:0007669"/>
    <property type="project" value="UniProtKB-KW"/>
</dbReference>
<evidence type="ECO:0000256" key="2">
    <source>
        <dbReference type="ARBA" id="ARBA00022448"/>
    </source>
</evidence>
<dbReference type="Pfam" id="PF00005">
    <property type="entry name" value="ABC_tran"/>
    <property type="match status" value="1"/>
</dbReference>
<dbReference type="Gene3D" id="3.40.50.300">
    <property type="entry name" value="P-loop containing nucleotide triphosphate hydrolases"/>
    <property type="match status" value="1"/>
</dbReference>
<dbReference type="InterPro" id="IPR003439">
    <property type="entry name" value="ABC_transporter-like_ATP-bd"/>
</dbReference>
<keyword evidence="4 6" id="KW-0067">ATP-binding</keyword>
<dbReference type="InterPro" id="IPR050683">
    <property type="entry name" value="Bact_Polysacc_Export_ATP-bd"/>
</dbReference>
<evidence type="ECO:0000313" key="6">
    <source>
        <dbReference type="EMBL" id="MCD1654646.1"/>
    </source>
</evidence>
<dbReference type="InterPro" id="IPR003593">
    <property type="entry name" value="AAA+_ATPase"/>
</dbReference>
<dbReference type="SUPFAM" id="SSF52540">
    <property type="entry name" value="P-loop containing nucleoside triphosphate hydrolases"/>
    <property type="match status" value="1"/>
</dbReference>
<dbReference type="GO" id="GO:0140359">
    <property type="term" value="F:ABC-type transporter activity"/>
    <property type="evidence" value="ECO:0007669"/>
    <property type="project" value="InterPro"/>
</dbReference>
<gene>
    <name evidence="6" type="ORF">K7J14_08000</name>
</gene>
<dbReference type="EMBL" id="JAINWA010000003">
    <property type="protein sequence ID" value="MCD1654646.1"/>
    <property type="molecule type" value="Genomic_DNA"/>
</dbReference>
<evidence type="ECO:0000256" key="3">
    <source>
        <dbReference type="ARBA" id="ARBA00022741"/>
    </source>
</evidence>
<accession>A0AAE3EHT0</accession>
<dbReference type="AlphaFoldDB" id="A0AAE3EHT0"/>
<dbReference type="PANTHER" id="PTHR46743">
    <property type="entry name" value="TEICHOIC ACIDS EXPORT ATP-BINDING PROTEIN TAGH"/>
    <property type="match status" value="1"/>
</dbReference>
<evidence type="ECO:0000256" key="4">
    <source>
        <dbReference type="ARBA" id="ARBA00022840"/>
    </source>
</evidence>
<dbReference type="CDD" id="cd03220">
    <property type="entry name" value="ABC_KpsT_Wzt"/>
    <property type="match status" value="1"/>
</dbReference>
<organism evidence="6 7">
    <name type="scientific">Teretinema zuelzerae</name>
    <dbReference type="NCBI Taxonomy" id="156"/>
    <lineage>
        <taxon>Bacteria</taxon>
        <taxon>Pseudomonadati</taxon>
        <taxon>Spirochaetota</taxon>
        <taxon>Spirochaetia</taxon>
        <taxon>Spirochaetales</taxon>
        <taxon>Treponemataceae</taxon>
        <taxon>Teretinema</taxon>
    </lineage>
</organism>
<dbReference type="SMART" id="SM00382">
    <property type="entry name" value="AAA"/>
    <property type="match status" value="1"/>
</dbReference>
<proteinExistence type="inferred from homology"/>
<keyword evidence="2" id="KW-0813">Transport</keyword>
<comment type="caution">
    <text evidence="6">The sequence shown here is derived from an EMBL/GenBank/DDBJ whole genome shotgun (WGS) entry which is preliminary data.</text>
</comment>
<dbReference type="InterPro" id="IPR027417">
    <property type="entry name" value="P-loop_NTPase"/>
</dbReference>
<evidence type="ECO:0000313" key="7">
    <source>
        <dbReference type="Proteomes" id="UP001198163"/>
    </source>
</evidence>
<dbReference type="GO" id="GO:0016887">
    <property type="term" value="F:ATP hydrolysis activity"/>
    <property type="evidence" value="ECO:0007669"/>
    <property type="project" value="InterPro"/>
</dbReference>
<dbReference type="Proteomes" id="UP001198163">
    <property type="component" value="Unassembled WGS sequence"/>
</dbReference>
<dbReference type="PROSITE" id="PS50893">
    <property type="entry name" value="ABC_TRANSPORTER_2"/>
    <property type="match status" value="1"/>
</dbReference>